<keyword evidence="3" id="KW-1185">Reference proteome</keyword>
<evidence type="ECO:0000313" key="3">
    <source>
        <dbReference type="Proteomes" id="UP001206692"/>
    </source>
</evidence>
<name>A0ABT1STN3_9FIRM</name>
<dbReference type="RefSeq" id="WP_062412446.1">
    <property type="nucleotide sequence ID" value="NZ_JAJCIO010000006.1"/>
</dbReference>
<dbReference type="Proteomes" id="UP001206692">
    <property type="component" value="Unassembled WGS sequence"/>
</dbReference>
<proteinExistence type="predicted"/>
<evidence type="ECO:0000313" key="2">
    <source>
        <dbReference type="EMBL" id="MCQ5343082.1"/>
    </source>
</evidence>
<dbReference type="Gene3D" id="3.30.70.1900">
    <property type="match status" value="1"/>
</dbReference>
<dbReference type="Pfam" id="PF10040">
    <property type="entry name" value="CRISPR_Cas6"/>
    <property type="match status" value="1"/>
</dbReference>
<protein>
    <submittedName>
        <fullName evidence="2">CRISPR system precrRNA processing endoribonuclease RAMP protein Cas6</fullName>
    </submittedName>
</protein>
<sequence length="237" mass="26207">MGSVFHGALMELVGSDWATVFHQKGIRPYSQAVFWDDREKRPFWRLGFLDESISSVLVPVLEKTKSLSLHHQGYDVGLGRIRCRSISLDDEGAATGPVPIGAEIRFLTTTSFKRSGAFVLFPEPELLYQSILQRWPMIAGMPLEEGLHQVLGYYTMIQDYDLHTEHFGLEGHGVKGFAGSVTLRFGGSERVRQMAALLLQCGTAAGFGIKTALGMGASQVRLLTGREEGHLKRRRGG</sequence>
<dbReference type="InterPro" id="IPR019267">
    <property type="entry name" value="CRISPR-assoc_Cas6_C"/>
</dbReference>
<comment type="caution">
    <text evidence="2">The sequence shown here is derived from an EMBL/GenBank/DDBJ whole genome shotgun (WGS) entry which is preliminary data.</text>
</comment>
<feature type="domain" description="CRISPR-associated protein Cas6 C-terminal" evidence="1">
    <location>
        <begin position="104"/>
        <end position="217"/>
    </location>
</feature>
<gene>
    <name evidence="2" type="primary">cas6</name>
    <name evidence="2" type="ORF">NE675_08620</name>
</gene>
<reference evidence="2 3" key="1">
    <citation type="submission" date="2022-06" db="EMBL/GenBank/DDBJ databases">
        <title>Isolation of gut microbiota from human fecal samples.</title>
        <authorList>
            <person name="Pamer E.G."/>
            <person name="Barat B."/>
            <person name="Waligurski E."/>
            <person name="Medina S."/>
            <person name="Paddock L."/>
            <person name="Mostad J."/>
        </authorList>
    </citation>
    <scope>NUCLEOTIDE SEQUENCE [LARGE SCALE GENOMIC DNA]</scope>
    <source>
        <strain evidence="2 3">DFI.1.1</strain>
    </source>
</reference>
<dbReference type="EMBL" id="JANGEW010000015">
    <property type="protein sequence ID" value="MCQ5343082.1"/>
    <property type="molecule type" value="Genomic_DNA"/>
</dbReference>
<evidence type="ECO:0000259" key="1">
    <source>
        <dbReference type="Pfam" id="PF10040"/>
    </source>
</evidence>
<accession>A0ABT1STN3</accession>
<dbReference type="CDD" id="cd21141">
    <property type="entry name" value="Cas6_III-like"/>
    <property type="match status" value="1"/>
</dbReference>
<organism evidence="2 3">
    <name type="scientific">Megasphaera massiliensis</name>
    <dbReference type="NCBI Taxonomy" id="1232428"/>
    <lineage>
        <taxon>Bacteria</taxon>
        <taxon>Bacillati</taxon>
        <taxon>Bacillota</taxon>
        <taxon>Negativicutes</taxon>
        <taxon>Veillonellales</taxon>
        <taxon>Veillonellaceae</taxon>
        <taxon>Megasphaera</taxon>
    </lineage>
</organism>